<keyword evidence="11 18" id="KW-0863">Zinc-finger</keyword>
<comment type="pathway">
    <text evidence="3">Protein modification; protein ubiquitination.</text>
</comment>
<dbReference type="InterPro" id="IPR013083">
    <property type="entry name" value="Znf_RING/FYVE/PHD"/>
</dbReference>
<keyword evidence="10" id="KW-0479">Metal-binding</keyword>
<evidence type="ECO:0000256" key="2">
    <source>
        <dbReference type="ARBA" id="ARBA00004585"/>
    </source>
</evidence>
<dbReference type="InterPro" id="IPR006845">
    <property type="entry name" value="Pex_N"/>
</dbReference>
<dbReference type="AlphaFoldDB" id="A0AAW1QH28"/>
<evidence type="ECO:0000256" key="12">
    <source>
        <dbReference type="ARBA" id="ARBA00022786"/>
    </source>
</evidence>
<evidence type="ECO:0000256" key="10">
    <source>
        <dbReference type="ARBA" id="ARBA00022723"/>
    </source>
</evidence>
<evidence type="ECO:0000256" key="6">
    <source>
        <dbReference type="ARBA" id="ARBA00022448"/>
    </source>
</evidence>
<comment type="caution">
    <text evidence="22">The sequence shown here is derived from an EMBL/GenBank/DDBJ whole genome shotgun (WGS) entry which is preliminary data.</text>
</comment>
<feature type="compositionally biased region" description="Polar residues" evidence="19">
    <location>
        <begin position="122"/>
        <end position="133"/>
    </location>
</feature>
<evidence type="ECO:0000256" key="17">
    <source>
        <dbReference type="ARBA" id="ARBA00023140"/>
    </source>
</evidence>
<evidence type="ECO:0000256" key="14">
    <source>
        <dbReference type="ARBA" id="ARBA00022927"/>
    </source>
</evidence>
<evidence type="ECO:0000256" key="3">
    <source>
        <dbReference type="ARBA" id="ARBA00004906"/>
    </source>
</evidence>
<evidence type="ECO:0000256" key="16">
    <source>
        <dbReference type="ARBA" id="ARBA00023136"/>
    </source>
</evidence>
<sequence>MPEQLPPAAQPDIIRAAQKDQLYLQYLTDACHDAVRRLLGPRRALLWARETRILAEVLYYGLTTGAGLQTLGEEYCDVLQVTGRAGLEPGAARRGLLVLLQAVVPYLTEHFGQAAEDAASAPSMSQEHPTVSRRTTHGPSRGVQALQHAGRHWVQGLAVRWQQVWLALLPYQGVAVRLHLALFYFYGVYYHWAKRSAGVRYIFIGKLFERRPSYYLLGLLLFLQLAITSSSWALGNLAATLTARSSGAVTGQSSSFEGPGFPSGGSKSRHAVVLKADADVEEGPDRTGPSSLGWDLGEVPAHRKCPLCLSARDHATATPCGHVFCWNCIAEWCSQKAECPLCRAPFTTSGLVCVYHADF</sequence>
<dbReference type="GO" id="GO:0016558">
    <property type="term" value="P:protein import into peroxisome matrix"/>
    <property type="evidence" value="ECO:0007669"/>
    <property type="project" value="InterPro"/>
</dbReference>
<evidence type="ECO:0000256" key="7">
    <source>
        <dbReference type="ARBA" id="ARBA00022593"/>
    </source>
</evidence>
<dbReference type="Pfam" id="PF13639">
    <property type="entry name" value="zf-RING_2"/>
    <property type="match status" value="1"/>
</dbReference>
<keyword evidence="14" id="KW-0653">Protein transport</keyword>
<evidence type="ECO:0000256" key="9">
    <source>
        <dbReference type="ARBA" id="ARBA00022692"/>
    </source>
</evidence>
<keyword evidence="23" id="KW-1185">Reference proteome</keyword>
<dbReference type="SMART" id="SM00184">
    <property type="entry name" value="RING"/>
    <property type="match status" value="1"/>
</dbReference>
<dbReference type="Proteomes" id="UP001489004">
    <property type="component" value="Unassembled WGS sequence"/>
</dbReference>
<dbReference type="CDD" id="cd16527">
    <property type="entry name" value="RING-HC_PEX10"/>
    <property type="match status" value="1"/>
</dbReference>
<evidence type="ECO:0000256" key="19">
    <source>
        <dbReference type="SAM" id="MobiDB-lite"/>
    </source>
</evidence>
<proteinExistence type="inferred from homology"/>
<evidence type="ECO:0000313" key="22">
    <source>
        <dbReference type="EMBL" id="KAK9820622.1"/>
    </source>
</evidence>
<evidence type="ECO:0000256" key="8">
    <source>
        <dbReference type="ARBA" id="ARBA00022679"/>
    </source>
</evidence>
<evidence type="ECO:0000256" key="4">
    <source>
        <dbReference type="ARBA" id="ARBA00008704"/>
    </source>
</evidence>
<feature type="transmembrane region" description="Helical" evidence="20">
    <location>
        <begin position="214"/>
        <end position="234"/>
    </location>
</feature>
<keyword evidence="7" id="KW-0962">Peroxisome biogenesis</keyword>
<evidence type="ECO:0000256" key="1">
    <source>
        <dbReference type="ARBA" id="ARBA00000900"/>
    </source>
</evidence>
<evidence type="ECO:0000256" key="15">
    <source>
        <dbReference type="ARBA" id="ARBA00022989"/>
    </source>
</evidence>
<evidence type="ECO:0000259" key="21">
    <source>
        <dbReference type="PROSITE" id="PS50089"/>
    </source>
</evidence>
<keyword evidence="13" id="KW-0862">Zinc</keyword>
<evidence type="ECO:0000256" key="11">
    <source>
        <dbReference type="ARBA" id="ARBA00022771"/>
    </source>
</evidence>
<dbReference type="EMBL" id="JALJOR010000003">
    <property type="protein sequence ID" value="KAK9820622.1"/>
    <property type="molecule type" value="Genomic_DNA"/>
</dbReference>
<comment type="catalytic activity">
    <reaction evidence="1">
        <text>S-ubiquitinyl-[E2 ubiquitin-conjugating enzyme]-L-cysteine + [acceptor protein]-L-lysine = [E2 ubiquitin-conjugating enzyme]-L-cysteine + N(6)-ubiquitinyl-[acceptor protein]-L-lysine.</text>
        <dbReference type="EC" id="2.3.2.27"/>
    </reaction>
</comment>
<dbReference type="InterPro" id="IPR001841">
    <property type="entry name" value="Znf_RING"/>
</dbReference>
<evidence type="ECO:0000256" key="13">
    <source>
        <dbReference type="ARBA" id="ARBA00022833"/>
    </source>
</evidence>
<name>A0AAW1QH28_9CHLO</name>
<dbReference type="Gene3D" id="3.30.40.10">
    <property type="entry name" value="Zinc/RING finger domain, C3HC4 (zinc finger)"/>
    <property type="match status" value="1"/>
</dbReference>
<comment type="similarity">
    <text evidence="4">Belongs to the pex2/pex10/pex12 family.</text>
</comment>
<dbReference type="PROSITE" id="PS50089">
    <property type="entry name" value="ZF_RING_2"/>
    <property type="match status" value="1"/>
</dbReference>
<evidence type="ECO:0000313" key="23">
    <source>
        <dbReference type="Proteomes" id="UP001489004"/>
    </source>
</evidence>
<organism evidence="22 23">
    <name type="scientific">[Myrmecia] bisecta</name>
    <dbReference type="NCBI Taxonomy" id="41462"/>
    <lineage>
        <taxon>Eukaryota</taxon>
        <taxon>Viridiplantae</taxon>
        <taxon>Chlorophyta</taxon>
        <taxon>core chlorophytes</taxon>
        <taxon>Trebouxiophyceae</taxon>
        <taxon>Trebouxiales</taxon>
        <taxon>Trebouxiaceae</taxon>
        <taxon>Myrmecia</taxon>
    </lineage>
</organism>
<dbReference type="InterPro" id="IPR025654">
    <property type="entry name" value="PEX2/10"/>
</dbReference>
<keyword evidence="12" id="KW-0833">Ubl conjugation pathway</keyword>
<dbReference type="Pfam" id="PF04757">
    <property type="entry name" value="Pex2_Pex12"/>
    <property type="match status" value="1"/>
</dbReference>
<protein>
    <recommendedName>
        <fullName evidence="5">RING-type E3 ubiquitin transferase</fullName>
        <ecNumber evidence="5">2.3.2.27</ecNumber>
    </recommendedName>
</protein>
<evidence type="ECO:0000256" key="18">
    <source>
        <dbReference type="PROSITE-ProRule" id="PRU00175"/>
    </source>
</evidence>
<accession>A0AAW1QH28</accession>
<dbReference type="SUPFAM" id="SSF57850">
    <property type="entry name" value="RING/U-box"/>
    <property type="match status" value="1"/>
</dbReference>
<dbReference type="InterPro" id="IPR017907">
    <property type="entry name" value="Znf_RING_CS"/>
</dbReference>
<evidence type="ECO:0000256" key="20">
    <source>
        <dbReference type="SAM" id="Phobius"/>
    </source>
</evidence>
<keyword evidence="8" id="KW-0808">Transferase</keyword>
<dbReference type="PANTHER" id="PTHR23350:SF0">
    <property type="entry name" value="PEROXISOME BIOGENESIS FACTOR 10"/>
    <property type="match status" value="1"/>
</dbReference>
<keyword evidence="17" id="KW-0576">Peroxisome</keyword>
<feature type="domain" description="RING-type" evidence="21">
    <location>
        <begin position="305"/>
        <end position="343"/>
    </location>
</feature>
<dbReference type="GO" id="GO:0005778">
    <property type="term" value="C:peroxisomal membrane"/>
    <property type="evidence" value="ECO:0007669"/>
    <property type="project" value="UniProtKB-SubCell"/>
</dbReference>
<feature type="region of interest" description="Disordered" evidence="19">
    <location>
        <begin position="118"/>
        <end position="140"/>
    </location>
</feature>
<dbReference type="PROSITE" id="PS00518">
    <property type="entry name" value="ZF_RING_1"/>
    <property type="match status" value="1"/>
</dbReference>
<keyword evidence="6" id="KW-0813">Transport</keyword>
<comment type="subcellular location">
    <subcellularLocation>
        <location evidence="2">Peroxisome membrane</location>
        <topology evidence="2">Multi-pass membrane protein</topology>
    </subcellularLocation>
</comment>
<keyword evidence="9 20" id="KW-0812">Transmembrane</keyword>
<dbReference type="GO" id="GO:0008270">
    <property type="term" value="F:zinc ion binding"/>
    <property type="evidence" value="ECO:0007669"/>
    <property type="project" value="UniProtKB-KW"/>
</dbReference>
<evidence type="ECO:0000256" key="5">
    <source>
        <dbReference type="ARBA" id="ARBA00012483"/>
    </source>
</evidence>
<feature type="transmembrane region" description="Helical" evidence="20">
    <location>
        <begin position="174"/>
        <end position="193"/>
    </location>
</feature>
<dbReference type="EC" id="2.3.2.27" evidence="5"/>
<reference evidence="22 23" key="1">
    <citation type="journal article" date="2024" name="Nat. Commun.">
        <title>Phylogenomics reveals the evolutionary origins of lichenization in chlorophyte algae.</title>
        <authorList>
            <person name="Puginier C."/>
            <person name="Libourel C."/>
            <person name="Otte J."/>
            <person name="Skaloud P."/>
            <person name="Haon M."/>
            <person name="Grisel S."/>
            <person name="Petersen M."/>
            <person name="Berrin J.G."/>
            <person name="Delaux P.M."/>
            <person name="Dal Grande F."/>
            <person name="Keller J."/>
        </authorList>
    </citation>
    <scope>NUCLEOTIDE SEQUENCE [LARGE SCALE GENOMIC DNA]</scope>
    <source>
        <strain evidence="22 23">SAG 2043</strain>
    </source>
</reference>
<gene>
    <name evidence="22" type="ORF">WJX72_012437</name>
</gene>
<dbReference type="GO" id="GO:0061630">
    <property type="term" value="F:ubiquitin protein ligase activity"/>
    <property type="evidence" value="ECO:0007669"/>
    <property type="project" value="UniProtKB-EC"/>
</dbReference>
<keyword evidence="16 20" id="KW-0472">Membrane</keyword>
<keyword evidence="15 20" id="KW-1133">Transmembrane helix</keyword>
<dbReference type="PANTHER" id="PTHR23350">
    <property type="entry name" value="PEROXISOME ASSEMBLY PROTEIN 10"/>
    <property type="match status" value="1"/>
</dbReference>